<dbReference type="STRING" id="74649.A0A2P6SHX2"/>
<name>A0A2P6SHX2_ROSCH</name>
<dbReference type="Proteomes" id="UP000238479">
    <property type="component" value="Chromosome 1"/>
</dbReference>
<organism evidence="1 2">
    <name type="scientific">Rosa chinensis</name>
    <name type="common">China rose</name>
    <dbReference type="NCBI Taxonomy" id="74649"/>
    <lineage>
        <taxon>Eukaryota</taxon>
        <taxon>Viridiplantae</taxon>
        <taxon>Streptophyta</taxon>
        <taxon>Embryophyta</taxon>
        <taxon>Tracheophyta</taxon>
        <taxon>Spermatophyta</taxon>
        <taxon>Magnoliopsida</taxon>
        <taxon>eudicotyledons</taxon>
        <taxon>Gunneridae</taxon>
        <taxon>Pentapetalae</taxon>
        <taxon>rosids</taxon>
        <taxon>fabids</taxon>
        <taxon>Rosales</taxon>
        <taxon>Rosaceae</taxon>
        <taxon>Rosoideae</taxon>
        <taxon>Rosoideae incertae sedis</taxon>
        <taxon>Rosa</taxon>
    </lineage>
</organism>
<comment type="caution">
    <text evidence="1">The sequence shown here is derived from an EMBL/GenBank/DDBJ whole genome shotgun (WGS) entry which is preliminary data.</text>
</comment>
<protein>
    <submittedName>
        <fullName evidence="1">Uncharacterized protein</fullName>
    </submittedName>
</protein>
<dbReference type="PANTHER" id="PTHR42938">
    <property type="entry name" value="FORMATE DEHYDROGENASE 1"/>
    <property type="match status" value="1"/>
</dbReference>
<accession>A0A2P6SHX2</accession>
<evidence type="ECO:0000313" key="1">
    <source>
        <dbReference type="EMBL" id="PRQ58271.1"/>
    </source>
</evidence>
<proteinExistence type="predicted"/>
<dbReference type="GO" id="GO:0004617">
    <property type="term" value="F:phosphoglycerate dehydrogenase activity"/>
    <property type="evidence" value="ECO:0007669"/>
    <property type="project" value="TreeGrafter"/>
</dbReference>
<reference evidence="1 2" key="1">
    <citation type="journal article" date="2018" name="Nat. Genet.">
        <title>The Rosa genome provides new insights in the design of modern roses.</title>
        <authorList>
            <person name="Bendahmane M."/>
        </authorList>
    </citation>
    <scope>NUCLEOTIDE SEQUENCE [LARGE SCALE GENOMIC DNA]</scope>
    <source>
        <strain evidence="2">cv. Old Blush</strain>
    </source>
</reference>
<gene>
    <name evidence="1" type="ORF">RchiOBHm_Chr1g0357481</name>
</gene>
<dbReference type="EMBL" id="PDCK01000039">
    <property type="protein sequence ID" value="PRQ58271.1"/>
    <property type="molecule type" value="Genomic_DNA"/>
</dbReference>
<dbReference type="Gramene" id="PRQ58271">
    <property type="protein sequence ID" value="PRQ58271"/>
    <property type="gene ID" value="RchiOBHm_Chr1g0357481"/>
</dbReference>
<dbReference type="PANTHER" id="PTHR42938:SF19">
    <property type="entry name" value="OS08G0151600 PROTEIN"/>
    <property type="match status" value="1"/>
</dbReference>
<evidence type="ECO:0000313" key="2">
    <source>
        <dbReference type="Proteomes" id="UP000238479"/>
    </source>
</evidence>
<keyword evidence="2" id="KW-1185">Reference proteome</keyword>
<sequence length="154" mass="16985">MVLCGSLERMEGVWLNGNAGMENDSKTGWSMDCYMAASINSGSSAFFQPKLEVSAPSIEVYIAGCCSGVPVILTKTIHISPRRKCPRHATLDAIPEEEEEEEEVGKEHSKSCNGLFRQPINGLDFRTSTKCIPFTRSNGLDFRTCTKCIPFKTL</sequence>
<dbReference type="AlphaFoldDB" id="A0A2P6SHX2"/>